<dbReference type="InterPro" id="IPR047937">
    <property type="entry name" value="Eex_IncN-like"/>
</dbReference>
<dbReference type="Proteomes" id="UP001177592">
    <property type="component" value="Plasmid paNv_CAN12"/>
</dbReference>
<proteinExistence type="predicted"/>
<reference evidence="2" key="1">
    <citation type="submission" date="2023-04" db="EMBL/GenBank/DDBJ databases">
        <title>Genome dynamics across the evolutionary transition to endosymbiosis.</title>
        <authorList>
            <person name="Siozios S."/>
            <person name="Nadal-Jimenez P."/>
            <person name="Azagi T."/>
            <person name="Sprong H."/>
            <person name="Frost C.L."/>
            <person name="Parratt S.R."/>
            <person name="Taylor G."/>
            <person name="Brettell L."/>
            <person name="Lew K.C."/>
            <person name="Croft L."/>
            <person name="King K.C."/>
            <person name="Brockhurst M.A."/>
            <person name="Hypsa V."/>
            <person name="Novakova E."/>
            <person name="Darby A.C."/>
            <person name="Hurst G.D.D."/>
        </authorList>
    </citation>
    <scope>NUCLEOTIDE SEQUENCE</scope>
    <source>
        <strain evidence="2">ANv_CAN</strain>
        <plasmid evidence="2">paNv_CAN12</plasmid>
    </source>
</reference>
<organism evidence="2 3">
    <name type="scientific">Arsenophonus nasoniae</name>
    <name type="common">son-killer infecting Nasonia vitripennis</name>
    <dbReference type="NCBI Taxonomy" id="638"/>
    <lineage>
        <taxon>Bacteria</taxon>
        <taxon>Pseudomonadati</taxon>
        <taxon>Pseudomonadota</taxon>
        <taxon>Gammaproteobacteria</taxon>
        <taxon>Enterobacterales</taxon>
        <taxon>Morganellaceae</taxon>
        <taxon>Arsenophonus</taxon>
    </lineage>
</organism>
<keyword evidence="2" id="KW-0449">Lipoprotein</keyword>
<name>A0ABY8NY80_9GAMM</name>
<keyword evidence="2" id="KW-0614">Plasmid</keyword>
<gene>
    <name evidence="2" type="ORF">QE258_27245</name>
</gene>
<evidence type="ECO:0000313" key="2">
    <source>
        <dbReference type="EMBL" id="WGM09007.1"/>
    </source>
</evidence>
<accession>A0ABY8NY80</accession>
<protein>
    <submittedName>
        <fullName evidence="2">EexN family lipoprotein</fullName>
    </submittedName>
</protein>
<feature type="chain" id="PRO_5046762574" evidence="1">
    <location>
        <begin position="23"/>
        <end position="98"/>
    </location>
</feature>
<evidence type="ECO:0000313" key="3">
    <source>
        <dbReference type="Proteomes" id="UP001177592"/>
    </source>
</evidence>
<dbReference type="PROSITE" id="PS51257">
    <property type="entry name" value="PROKAR_LIPOPROTEIN"/>
    <property type="match status" value="1"/>
</dbReference>
<keyword evidence="1" id="KW-0732">Signal</keyword>
<feature type="signal peptide" evidence="1">
    <location>
        <begin position="1"/>
        <end position="22"/>
    </location>
</feature>
<sequence length="98" mass="11494">MKNRNKMFFLSVLMMSVLGLVACGEETKSQSWWIEHPKEATDKYIDCKLTGEESMNCTNINEISGRLAEKDPRMMKIIEMEADHIKFDKPLDYKQFQK</sequence>
<dbReference type="EMBL" id="CP123535">
    <property type="protein sequence ID" value="WGM09007.1"/>
    <property type="molecule type" value="Genomic_DNA"/>
</dbReference>
<keyword evidence="3" id="KW-1185">Reference proteome</keyword>
<dbReference type="NCBIfam" id="NF033894">
    <property type="entry name" value="Eex_IncN"/>
    <property type="match status" value="1"/>
</dbReference>
<evidence type="ECO:0000256" key="1">
    <source>
        <dbReference type="SAM" id="SignalP"/>
    </source>
</evidence>
<geneLocation type="plasmid" evidence="2 3">
    <name>paNv_CAN12</name>
</geneLocation>